<evidence type="ECO:0000256" key="1">
    <source>
        <dbReference type="ARBA" id="ARBA00022448"/>
    </source>
</evidence>
<sequence length="103" mass="11143">MARQILLLCGTGASSGFMASNARSAAKDMGVDLTFIARSDAVVEDYIEDSALIMVGPHLSYMVDDLKEITEEYGVRIEIISEEIYGQLDGKGLVNQALKLLGE</sequence>
<evidence type="ECO:0000256" key="7">
    <source>
        <dbReference type="PROSITE-ProRule" id="PRU00423"/>
    </source>
</evidence>
<feature type="domain" description="PTS EIIB type-3" evidence="8">
    <location>
        <begin position="2"/>
        <end position="103"/>
    </location>
</feature>
<gene>
    <name evidence="9" type="ORF">AOC36_10680</name>
</gene>
<evidence type="ECO:0000256" key="5">
    <source>
        <dbReference type="ARBA" id="ARBA00022683"/>
    </source>
</evidence>
<name>A0A0X8H1J9_9FIRM</name>
<dbReference type="GO" id="GO:0008982">
    <property type="term" value="F:protein-N(PI)-phosphohistidine-sugar phosphotransferase activity"/>
    <property type="evidence" value="ECO:0007669"/>
    <property type="project" value="InterPro"/>
</dbReference>
<dbReference type="PANTHER" id="PTHR34581">
    <property type="entry name" value="PTS SYSTEM N,N'-DIACETYLCHITOBIOSE-SPECIFIC EIIB COMPONENT"/>
    <property type="match status" value="1"/>
</dbReference>
<evidence type="ECO:0000313" key="10">
    <source>
        <dbReference type="Proteomes" id="UP000063781"/>
    </source>
</evidence>
<dbReference type="InterPro" id="IPR003501">
    <property type="entry name" value="PTS_EIIB_2/3"/>
</dbReference>
<dbReference type="Pfam" id="PF02302">
    <property type="entry name" value="PTS_IIB"/>
    <property type="match status" value="1"/>
</dbReference>
<dbReference type="InterPro" id="IPR013012">
    <property type="entry name" value="PTS_EIIB_3"/>
</dbReference>
<evidence type="ECO:0000256" key="3">
    <source>
        <dbReference type="ARBA" id="ARBA00022597"/>
    </source>
</evidence>
<dbReference type="OrthoDB" id="9808134at2"/>
<reference evidence="9 10" key="1">
    <citation type="submission" date="2015-10" db="EMBL/GenBank/DDBJ databases">
        <title>Erysipelothrix larvae sp. LV19 isolated from the larval gut of the rhinoceros beetle, Trypoxylus dichotomus.</title>
        <authorList>
            <person name="Lim S."/>
            <person name="Kim B.-C."/>
        </authorList>
    </citation>
    <scope>NUCLEOTIDE SEQUENCE [LARGE SCALE GENOMIC DNA]</scope>
    <source>
        <strain evidence="9 10">LV19</strain>
    </source>
</reference>
<dbReference type="STRING" id="1514105.AOC36_10680"/>
<evidence type="ECO:0000256" key="6">
    <source>
        <dbReference type="ARBA" id="ARBA00022777"/>
    </source>
</evidence>
<dbReference type="InterPro" id="IPR036095">
    <property type="entry name" value="PTS_EIIB-like_sf"/>
</dbReference>
<dbReference type="AlphaFoldDB" id="A0A0X8H1J9"/>
<dbReference type="PROSITE" id="PS51100">
    <property type="entry name" value="PTS_EIIB_TYPE_3"/>
    <property type="match status" value="1"/>
</dbReference>
<dbReference type="GO" id="GO:0009401">
    <property type="term" value="P:phosphoenolpyruvate-dependent sugar phosphotransferase system"/>
    <property type="evidence" value="ECO:0007669"/>
    <property type="project" value="UniProtKB-KW"/>
</dbReference>
<keyword evidence="4" id="KW-0808">Transferase</keyword>
<keyword evidence="1" id="KW-0813">Transport</keyword>
<dbReference type="Proteomes" id="UP000063781">
    <property type="component" value="Chromosome"/>
</dbReference>
<dbReference type="RefSeq" id="WP_067634137.1">
    <property type="nucleotide sequence ID" value="NZ_CP013213.1"/>
</dbReference>
<dbReference type="KEGG" id="erl:AOC36_10680"/>
<keyword evidence="3 9" id="KW-0762">Sugar transport</keyword>
<organism evidence="9 10">
    <name type="scientific">Erysipelothrix larvae</name>
    <dbReference type="NCBI Taxonomy" id="1514105"/>
    <lineage>
        <taxon>Bacteria</taxon>
        <taxon>Bacillati</taxon>
        <taxon>Bacillota</taxon>
        <taxon>Erysipelotrichia</taxon>
        <taxon>Erysipelotrichales</taxon>
        <taxon>Erysipelotrichaceae</taxon>
        <taxon>Erysipelothrix</taxon>
    </lineage>
</organism>
<dbReference type="EMBL" id="CP013213">
    <property type="protein sequence ID" value="AMC94419.1"/>
    <property type="molecule type" value="Genomic_DNA"/>
</dbReference>
<dbReference type="PANTHER" id="PTHR34581:SF2">
    <property type="entry name" value="PTS SYSTEM N,N'-DIACETYLCHITOBIOSE-SPECIFIC EIIB COMPONENT"/>
    <property type="match status" value="1"/>
</dbReference>
<evidence type="ECO:0000256" key="4">
    <source>
        <dbReference type="ARBA" id="ARBA00022679"/>
    </source>
</evidence>
<dbReference type="SUPFAM" id="SSF52794">
    <property type="entry name" value="PTS system IIB component-like"/>
    <property type="match status" value="1"/>
</dbReference>
<dbReference type="InterPro" id="IPR051819">
    <property type="entry name" value="PTS_sugar-specific_EIIB"/>
</dbReference>
<evidence type="ECO:0000313" key="9">
    <source>
        <dbReference type="EMBL" id="AMC94419.1"/>
    </source>
</evidence>
<keyword evidence="2" id="KW-0597">Phosphoprotein</keyword>
<accession>A0A0X8H1J9</accession>
<dbReference type="Gene3D" id="3.40.50.2300">
    <property type="match status" value="1"/>
</dbReference>
<keyword evidence="5" id="KW-0598">Phosphotransferase system</keyword>
<dbReference type="GO" id="GO:0016301">
    <property type="term" value="F:kinase activity"/>
    <property type="evidence" value="ECO:0007669"/>
    <property type="project" value="UniProtKB-KW"/>
</dbReference>
<protein>
    <submittedName>
        <fullName evidence="9">PTS sugar transporter subunit IIB</fullName>
    </submittedName>
</protein>
<evidence type="ECO:0000259" key="8">
    <source>
        <dbReference type="PROSITE" id="PS51100"/>
    </source>
</evidence>
<evidence type="ECO:0000256" key="2">
    <source>
        <dbReference type="ARBA" id="ARBA00022553"/>
    </source>
</evidence>
<feature type="modified residue" description="Phosphocysteine; by EIIA" evidence="7">
    <location>
        <position position="9"/>
    </location>
</feature>
<keyword evidence="6" id="KW-0418">Kinase</keyword>
<keyword evidence="10" id="KW-1185">Reference proteome</keyword>
<proteinExistence type="predicted"/>